<evidence type="ECO:0000313" key="3">
    <source>
        <dbReference type="Proteomes" id="UP000008136"/>
    </source>
</evidence>
<evidence type="ECO:0000313" key="2">
    <source>
        <dbReference type="EMBL" id="AEA46268.1"/>
    </source>
</evidence>
<dbReference type="KEGG" id="ave:Arcve_0231"/>
<dbReference type="AlphaFoldDB" id="F2KNP0"/>
<feature type="transmembrane region" description="Helical" evidence="1">
    <location>
        <begin position="191"/>
        <end position="209"/>
    </location>
</feature>
<dbReference type="Proteomes" id="UP000008136">
    <property type="component" value="Chromosome"/>
</dbReference>
<feature type="transmembrane region" description="Helical" evidence="1">
    <location>
        <begin position="66"/>
        <end position="90"/>
    </location>
</feature>
<feature type="transmembrane region" description="Helical" evidence="1">
    <location>
        <begin position="36"/>
        <end position="60"/>
    </location>
</feature>
<proteinExistence type="predicted"/>
<accession>F2KNP0</accession>
<gene>
    <name evidence="2" type="ordered locus">Arcve_0231</name>
</gene>
<keyword evidence="3" id="KW-1185">Reference proteome</keyword>
<keyword evidence="1" id="KW-1133">Transmembrane helix</keyword>
<dbReference type="eggNOG" id="arCOG12006">
    <property type="taxonomic scope" value="Archaea"/>
</dbReference>
<reference evidence="2 3" key="1">
    <citation type="submission" date="2011-03" db="EMBL/GenBank/DDBJ databases">
        <title>The complete genome of Archaeoglobus veneficus SNP6.</title>
        <authorList>
            <consortium name="US DOE Joint Genome Institute (JGI-PGF)"/>
            <person name="Lucas S."/>
            <person name="Copeland A."/>
            <person name="Lapidus A."/>
            <person name="Bruce D."/>
            <person name="Goodwin L."/>
            <person name="Pitluck S."/>
            <person name="Kyrpides N."/>
            <person name="Mavromatis K."/>
            <person name="Pagani I."/>
            <person name="Ivanova N."/>
            <person name="Mikhailova N."/>
            <person name="Lu M."/>
            <person name="Detter J.C."/>
            <person name="Tapia R."/>
            <person name="Han C."/>
            <person name="Land M."/>
            <person name="Hauser L."/>
            <person name="Markowitz V."/>
            <person name="Cheng J.-F."/>
            <person name="Hugenholtz P."/>
            <person name="Woyke T."/>
            <person name="Wu D."/>
            <person name="Spring S."/>
            <person name="Brambilla E."/>
            <person name="Klenk H.-P."/>
            <person name="Eisen J.A."/>
        </authorList>
    </citation>
    <scope>NUCLEOTIDE SEQUENCE [LARGE SCALE GENOMIC DNA]</scope>
    <source>
        <strain>SNP6</strain>
    </source>
</reference>
<dbReference type="HOGENOM" id="CLU_1253516_0_0_2"/>
<dbReference type="EMBL" id="CP002588">
    <property type="protein sequence ID" value="AEA46268.1"/>
    <property type="molecule type" value="Genomic_DNA"/>
</dbReference>
<name>F2KNP0_ARCVS</name>
<evidence type="ECO:0000256" key="1">
    <source>
        <dbReference type="SAM" id="Phobius"/>
    </source>
</evidence>
<dbReference type="STRING" id="693661.Arcve_0231"/>
<keyword evidence="1" id="KW-0472">Membrane</keyword>
<feature type="transmembrane region" description="Helical" evidence="1">
    <location>
        <begin position="6"/>
        <end position="24"/>
    </location>
</feature>
<keyword evidence="1" id="KW-0812">Transmembrane</keyword>
<feature type="transmembrane region" description="Helical" evidence="1">
    <location>
        <begin position="126"/>
        <end position="147"/>
    </location>
</feature>
<sequence>MQRATLGLILFAIALVNYSSLHPDRTDFLNYRIKRFALCTVVASLLLIMQGVLGFCILLLKLNPVYHAVVGFLLIEAFLILVNTDILYSMWKNSSIKLGKETFDACIYVTVIFLFLDRTYTLFSRGLVITAVACLTILLIVVSFHLWRYYRAMDILVEPVTLSTPAKVFAFGCLLISASGVLMDIHPEIGLGGLFVSISAFFVTYVVLLKELTRNFIRYS</sequence>
<feature type="transmembrane region" description="Helical" evidence="1">
    <location>
        <begin position="168"/>
        <end position="185"/>
    </location>
</feature>
<organism evidence="2 3">
    <name type="scientific">Archaeoglobus veneficus (strain DSM 11195 / SNP6)</name>
    <dbReference type="NCBI Taxonomy" id="693661"/>
    <lineage>
        <taxon>Archaea</taxon>
        <taxon>Methanobacteriati</taxon>
        <taxon>Methanobacteriota</taxon>
        <taxon>Archaeoglobi</taxon>
        <taxon>Archaeoglobales</taxon>
        <taxon>Archaeoglobaceae</taxon>
        <taxon>Archaeoglobus</taxon>
    </lineage>
</organism>
<protein>
    <submittedName>
        <fullName evidence="2">Uncharacterized protein</fullName>
    </submittedName>
</protein>